<evidence type="ECO:0000313" key="1">
    <source>
        <dbReference type="EMBL" id="RCW63999.1"/>
    </source>
</evidence>
<organism evidence="1 2">
    <name type="scientific">Marinobacter nauticus</name>
    <name type="common">Marinobacter hydrocarbonoclasticus</name>
    <name type="synonym">Marinobacter aquaeolei</name>
    <dbReference type="NCBI Taxonomy" id="2743"/>
    <lineage>
        <taxon>Bacteria</taxon>
        <taxon>Pseudomonadati</taxon>
        <taxon>Pseudomonadota</taxon>
        <taxon>Gammaproteobacteria</taxon>
        <taxon>Pseudomonadales</taxon>
        <taxon>Marinobacteraceae</taxon>
        <taxon>Marinobacter</taxon>
    </lineage>
</organism>
<sequence>MCDRSKEDLFENPELLPIEMQSLIEHYNGEIENRDPYQVCRDFEADANRLGYTFDWGLDGQPFGLRKLDSQA</sequence>
<accession>A0A368X8F5</accession>
<dbReference type="Proteomes" id="UP000253647">
    <property type="component" value="Unassembled WGS sequence"/>
</dbReference>
<gene>
    <name evidence="1" type="ORF">DET61_11640</name>
</gene>
<evidence type="ECO:0000313" key="2">
    <source>
        <dbReference type="Proteomes" id="UP000253647"/>
    </source>
</evidence>
<dbReference type="AlphaFoldDB" id="A0A368X8F5"/>
<proteinExistence type="predicted"/>
<name>A0A368X8F5_MARNT</name>
<reference evidence="1 2" key="1">
    <citation type="submission" date="2018-07" db="EMBL/GenBank/DDBJ databases">
        <title>Freshwater and sediment microbial communities from various areas in North America, analyzing microbe dynamics in response to fracking.</title>
        <authorList>
            <person name="Lamendella R."/>
        </authorList>
    </citation>
    <scope>NUCLEOTIDE SEQUENCE [LARGE SCALE GENOMIC DNA]</scope>
    <source>
        <strain evidence="1 2">105B</strain>
    </source>
</reference>
<protein>
    <submittedName>
        <fullName evidence="1">Uncharacterized protein</fullName>
    </submittedName>
</protein>
<dbReference type="EMBL" id="QPJI01000016">
    <property type="protein sequence ID" value="RCW63999.1"/>
    <property type="molecule type" value="Genomic_DNA"/>
</dbReference>
<comment type="caution">
    <text evidence="1">The sequence shown here is derived from an EMBL/GenBank/DDBJ whole genome shotgun (WGS) entry which is preliminary data.</text>
</comment>